<organism evidence="8 9">
    <name type="scientific">Populus deltoides</name>
    <name type="common">Eastern poplar</name>
    <name type="synonym">Eastern cottonwood</name>
    <dbReference type="NCBI Taxonomy" id="3696"/>
    <lineage>
        <taxon>Eukaryota</taxon>
        <taxon>Viridiplantae</taxon>
        <taxon>Streptophyta</taxon>
        <taxon>Embryophyta</taxon>
        <taxon>Tracheophyta</taxon>
        <taxon>Spermatophyta</taxon>
        <taxon>Magnoliopsida</taxon>
        <taxon>eudicotyledons</taxon>
        <taxon>Gunneridae</taxon>
        <taxon>Pentapetalae</taxon>
        <taxon>rosids</taxon>
        <taxon>fabids</taxon>
        <taxon>Malpighiales</taxon>
        <taxon>Salicaceae</taxon>
        <taxon>Saliceae</taxon>
        <taxon>Populus</taxon>
    </lineage>
</organism>
<comment type="similarity">
    <text evidence="1 5">Belongs to the iron/ascorbate-dependent oxidoreductase family.</text>
</comment>
<feature type="domain" description="Fe2OG dioxygenase" evidence="7">
    <location>
        <begin position="215"/>
        <end position="315"/>
    </location>
</feature>
<dbReference type="EMBL" id="JACEGQ020000010">
    <property type="protein sequence ID" value="KAH8497055.1"/>
    <property type="molecule type" value="Genomic_DNA"/>
</dbReference>
<keyword evidence="9" id="KW-1185">Reference proteome</keyword>
<evidence type="ECO:0000313" key="9">
    <source>
        <dbReference type="Proteomes" id="UP000807159"/>
    </source>
</evidence>
<gene>
    <name evidence="8" type="ORF">H0E87_019669</name>
</gene>
<evidence type="ECO:0000313" key="8">
    <source>
        <dbReference type="EMBL" id="KAH8497055.1"/>
    </source>
</evidence>
<evidence type="ECO:0000256" key="3">
    <source>
        <dbReference type="ARBA" id="ARBA00022896"/>
    </source>
</evidence>
<evidence type="ECO:0000256" key="5">
    <source>
        <dbReference type="RuleBase" id="RU003682"/>
    </source>
</evidence>
<comment type="caution">
    <text evidence="8">The sequence shown here is derived from an EMBL/GenBank/DDBJ whole genome shotgun (WGS) entry which is preliminary data.</text>
</comment>
<dbReference type="GO" id="GO:0031418">
    <property type="term" value="F:L-ascorbic acid binding"/>
    <property type="evidence" value="ECO:0007669"/>
    <property type="project" value="UniProtKB-KW"/>
</dbReference>
<evidence type="ECO:0000259" key="7">
    <source>
        <dbReference type="PROSITE" id="PS51471"/>
    </source>
</evidence>
<dbReference type="InterPro" id="IPR044861">
    <property type="entry name" value="IPNS-like_FE2OG_OXY"/>
</dbReference>
<proteinExistence type="inferred from homology"/>
<dbReference type="Proteomes" id="UP000807159">
    <property type="component" value="Chromosome 10"/>
</dbReference>
<keyword evidence="2 5" id="KW-0479">Metal-binding</keyword>
<keyword evidence="3" id="KW-0847">Vitamin C</keyword>
<dbReference type="InterPro" id="IPR005123">
    <property type="entry name" value="Oxoglu/Fe-dep_dioxygenase_dom"/>
</dbReference>
<evidence type="ECO:0000256" key="4">
    <source>
        <dbReference type="ARBA" id="ARBA00023004"/>
    </source>
</evidence>
<dbReference type="InterPro" id="IPR026992">
    <property type="entry name" value="DIOX_N"/>
</dbReference>
<protein>
    <recommendedName>
        <fullName evidence="7">Fe2OG dioxygenase domain-containing protein</fullName>
    </recommendedName>
</protein>
<reference evidence="8" key="1">
    <citation type="journal article" date="2021" name="J. Hered.">
        <title>Genome Assembly of Salicaceae Populus deltoides (Eastern Cottonwood) I-69 Based on Nanopore Sequencing and Hi-C Technologies.</title>
        <authorList>
            <person name="Bai S."/>
            <person name="Wu H."/>
            <person name="Zhang J."/>
            <person name="Pan Z."/>
            <person name="Zhao W."/>
            <person name="Li Z."/>
            <person name="Tong C."/>
        </authorList>
    </citation>
    <scope>NUCLEOTIDE SEQUENCE</scope>
    <source>
        <tissue evidence="8">Leaf</tissue>
    </source>
</reference>
<dbReference type="AlphaFoldDB" id="A0A8T2XW27"/>
<evidence type="ECO:0000256" key="6">
    <source>
        <dbReference type="SAM" id="MobiDB-lite"/>
    </source>
</evidence>
<dbReference type="Pfam" id="PF14226">
    <property type="entry name" value="DIOX_N"/>
    <property type="match status" value="1"/>
</dbReference>
<dbReference type="InterPro" id="IPR027443">
    <property type="entry name" value="IPNS-like_sf"/>
</dbReference>
<dbReference type="Pfam" id="PF03171">
    <property type="entry name" value="2OG-FeII_Oxy"/>
    <property type="match status" value="1"/>
</dbReference>
<accession>A0A8T2XW27</accession>
<evidence type="ECO:0000256" key="1">
    <source>
        <dbReference type="ARBA" id="ARBA00008056"/>
    </source>
</evidence>
<dbReference type="GO" id="GO:0016491">
    <property type="term" value="F:oxidoreductase activity"/>
    <property type="evidence" value="ECO:0007669"/>
    <property type="project" value="UniProtKB-KW"/>
</dbReference>
<keyword evidence="5" id="KW-0560">Oxidoreductase</keyword>
<evidence type="ECO:0000256" key="2">
    <source>
        <dbReference type="ARBA" id="ARBA00022723"/>
    </source>
</evidence>
<dbReference type="SUPFAM" id="SSF51197">
    <property type="entry name" value="Clavaminate synthase-like"/>
    <property type="match status" value="1"/>
</dbReference>
<dbReference type="FunFam" id="2.60.120.330:FF:000079">
    <property type="entry name" value="Protein SRG1"/>
    <property type="match status" value="1"/>
</dbReference>
<name>A0A8T2XW27_POPDE</name>
<dbReference type="InterPro" id="IPR050295">
    <property type="entry name" value="Plant_2OG-oxidoreductases"/>
</dbReference>
<keyword evidence="4 5" id="KW-0408">Iron</keyword>
<dbReference type="PANTHER" id="PTHR47991">
    <property type="entry name" value="OXOGLUTARATE/IRON-DEPENDENT DIOXYGENASE"/>
    <property type="match status" value="1"/>
</dbReference>
<sequence length="370" mass="41891">MDPKVENGAMQGDEVPTWGKSLPVPSVQEMVRKDHQFLSERYIQEHKDRAVATNLSPTTSEIPIINFSLLINGDEDERRKLDTACKEWGFFQITNHGVPEKVLKKMKAAVAAFYELPLEEKSKYAMAADDIQGYGQVYVVSEHQKLDWCDIMVLMTLPPEYKKMKYWPVAISGFEEAVQEYTTETLKLAEEIFANISLLMGMDKDALKRLHGKIMKQAIRMNYYPTCSRPDLVLGVSPHSDTSTITLLLQDDDITGLQIRHREGWVPVKPIPNAIVANIGDVIEGWSNGVYKSIEHRAVTNVTAARMSVATFVIPDDDVELGPVETMVDDYNRPVMYKSIKYVDYLRYTFSKKMDGKANTELLKAGNESV</sequence>
<dbReference type="Gene3D" id="2.60.120.330">
    <property type="entry name" value="B-lactam Antibiotic, Isopenicillin N Synthase, Chain"/>
    <property type="match status" value="1"/>
</dbReference>
<dbReference type="PROSITE" id="PS51471">
    <property type="entry name" value="FE2OG_OXY"/>
    <property type="match status" value="1"/>
</dbReference>
<dbReference type="GO" id="GO:0046872">
    <property type="term" value="F:metal ion binding"/>
    <property type="evidence" value="ECO:0007669"/>
    <property type="project" value="UniProtKB-KW"/>
</dbReference>
<feature type="region of interest" description="Disordered" evidence="6">
    <location>
        <begin position="1"/>
        <end position="21"/>
    </location>
</feature>